<keyword evidence="3" id="KW-0378">Hydrolase</keyword>
<dbReference type="SUPFAM" id="SSF56281">
    <property type="entry name" value="Metallo-hydrolase/oxidoreductase"/>
    <property type="match status" value="1"/>
</dbReference>
<protein>
    <submittedName>
        <fullName evidence="3">Zn-dependent hydrolase</fullName>
    </submittedName>
</protein>
<dbReference type="EMBL" id="DTQM01000182">
    <property type="protein sequence ID" value="HGC43410.1"/>
    <property type="molecule type" value="Genomic_DNA"/>
</dbReference>
<reference evidence="3" key="1">
    <citation type="journal article" date="2020" name="mSystems">
        <title>Genome- and Community-Level Interaction Insights into Carbon Utilization and Element Cycling Functions of Hydrothermarchaeota in Hydrothermal Sediment.</title>
        <authorList>
            <person name="Zhou Z."/>
            <person name="Liu Y."/>
            <person name="Xu W."/>
            <person name="Pan J."/>
            <person name="Luo Z.H."/>
            <person name="Li M."/>
        </authorList>
    </citation>
    <scope>NUCLEOTIDE SEQUENCE</scope>
    <source>
        <strain evidence="3">SpSt-997</strain>
    </source>
</reference>
<dbReference type="Gene3D" id="3.60.15.10">
    <property type="entry name" value="Ribonuclease Z/Hydroxyacylglutathione hydrolase-like"/>
    <property type="match status" value="1"/>
</dbReference>
<evidence type="ECO:0000259" key="2">
    <source>
        <dbReference type="Pfam" id="PF12706"/>
    </source>
</evidence>
<sequence length="331" mass="35938">MDDSPLDHPAPHAGAAPYHAGRFHNPGAPPPRKRGLGFLRWRLSARGAAWPRQVPNSSFPPPPADIAPDEVAASFIGHATFFLNLAGLRVLTDPIFSERCSPVSWAGPKRVRPPGLRLADLPPIDLVLISHCHYDHMDLPSLRALAARDRPRFVTPLGNARHLARAGIKEAVELDWWQSFEGTDWAVTATPARHFSARSPFDFNRALWAGFMLRRGPGQVFFAGDSGAGPHWAEIRARLGAPDLALLPIGAYEPRWFMAPVHMDPAEAVAAHLALGARHSVGMHFGTFKLTDEAIDAPPQALAAARRAAGLAPASFIVQGFGETRVFPLRA</sequence>
<organism evidence="3">
    <name type="scientific">Acidicaldus sp</name>
    <dbReference type="NCBI Taxonomy" id="1872105"/>
    <lineage>
        <taxon>Bacteria</taxon>
        <taxon>Pseudomonadati</taxon>
        <taxon>Pseudomonadota</taxon>
        <taxon>Alphaproteobacteria</taxon>
        <taxon>Acetobacterales</taxon>
        <taxon>Acetobacteraceae</taxon>
        <taxon>Acidicaldus</taxon>
    </lineage>
</organism>
<dbReference type="InterPro" id="IPR001279">
    <property type="entry name" value="Metallo-B-lactamas"/>
</dbReference>
<evidence type="ECO:0000256" key="1">
    <source>
        <dbReference type="SAM" id="MobiDB-lite"/>
    </source>
</evidence>
<comment type="caution">
    <text evidence="3">The sequence shown here is derived from an EMBL/GenBank/DDBJ whole genome shotgun (WGS) entry which is preliminary data.</text>
</comment>
<dbReference type="GO" id="GO:0005737">
    <property type="term" value="C:cytoplasm"/>
    <property type="evidence" value="ECO:0007669"/>
    <property type="project" value="TreeGrafter"/>
</dbReference>
<dbReference type="InterPro" id="IPR036866">
    <property type="entry name" value="RibonucZ/Hydroxyglut_hydro"/>
</dbReference>
<dbReference type="Pfam" id="PF12706">
    <property type="entry name" value="Lactamase_B_2"/>
    <property type="match status" value="1"/>
</dbReference>
<gene>
    <name evidence="3" type="ORF">ENY07_09370</name>
</gene>
<feature type="compositionally biased region" description="Basic and acidic residues" evidence="1">
    <location>
        <begin position="1"/>
        <end position="10"/>
    </location>
</feature>
<accession>A0A8J4HCW8</accession>
<name>A0A8J4HCW8_9PROT</name>
<dbReference type="AlphaFoldDB" id="A0A8J4HCW8"/>
<evidence type="ECO:0000313" key="3">
    <source>
        <dbReference type="EMBL" id="HGC43410.1"/>
    </source>
</evidence>
<feature type="domain" description="Metallo-beta-lactamase" evidence="2">
    <location>
        <begin position="89"/>
        <end position="285"/>
    </location>
</feature>
<dbReference type="PANTHER" id="PTHR15032:SF4">
    <property type="entry name" value="N-ACYL-PHOSPHATIDYLETHANOLAMINE-HYDROLYZING PHOSPHOLIPASE D"/>
    <property type="match status" value="1"/>
</dbReference>
<feature type="compositionally biased region" description="Low complexity" evidence="1">
    <location>
        <begin position="11"/>
        <end position="20"/>
    </location>
</feature>
<feature type="region of interest" description="Disordered" evidence="1">
    <location>
        <begin position="1"/>
        <end position="29"/>
    </location>
</feature>
<proteinExistence type="predicted"/>
<dbReference type="PANTHER" id="PTHR15032">
    <property type="entry name" value="N-ACYL-PHOSPHATIDYLETHANOLAMINE-HYDROLYZING PHOSPHOLIPASE D"/>
    <property type="match status" value="1"/>
</dbReference>
<dbReference type="GO" id="GO:0016787">
    <property type="term" value="F:hydrolase activity"/>
    <property type="evidence" value="ECO:0007669"/>
    <property type="project" value="UniProtKB-KW"/>
</dbReference>